<evidence type="ECO:0000313" key="2">
    <source>
        <dbReference type="EMBL" id="MCI28082.1"/>
    </source>
</evidence>
<feature type="region of interest" description="Disordered" evidence="1">
    <location>
        <begin position="1"/>
        <end position="25"/>
    </location>
</feature>
<proteinExistence type="predicted"/>
<keyword evidence="3" id="KW-1185">Reference proteome</keyword>
<keyword evidence="2" id="KW-0808">Transferase</keyword>
<dbReference type="GO" id="GO:0016746">
    <property type="term" value="F:acyltransferase activity"/>
    <property type="evidence" value="ECO:0007669"/>
    <property type="project" value="UniProtKB-KW"/>
</dbReference>
<keyword evidence="2" id="KW-0012">Acyltransferase</keyword>
<reference evidence="2 3" key="1">
    <citation type="journal article" date="2018" name="Front. Plant Sci.">
        <title>Red Clover (Trifolium pratense) and Zigzag Clover (T. medium) - A Picture of Genomic Similarities and Differences.</title>
        <authorList>
            <person name="Dluhosova J."/>
            <person name="Istvanek J."/>
            <person name="Nedelnik J."/>
            <person name="Repkova J."/>
        </authorList>
    </citation>
    <scope>NUCLEOTIDE SEQUENCE [LARGE SCALE GENOMIC DNA]</scope>
    <source>
        <strain evidence="3">cv. 10/8</strain>
        <tissue evidence="2">Leaf</tissue>
    </source>
</reference>
<dbReference type="AlphaFoldDB" id="A0A392QW11"/>
<evidence type="ECO:0000313" key="3">
    <source>
        <dbReference type="Proteomes" id="UP000265520"/>
    </source>
</evidence>
<accession>A0A392QW11</accession>
<evidence type="ECO:0000256" key="1">
    <source>
        <dbReference type="SAM" id="MobiDB-lite"/>
    </source>
</evidence>
<dbReference type="Proteomes" id="UP000265520">
    <property type="component" value="Unassembled WGS sequence"/>
</dbReference>
<comment type="caution">
    <text evidence="2">The sequence shown here is derived from an EMBL/GenBank/DDBJ whole genome shotgun (WGS) entry which is preliminary data.</text>
</comment>
<dbReference type="EMBL" id="LXQA010163450">
    <property type="protein sequence ID" value="MCI28082.1"/>
    <property type="molecule type" value="Genomic_DNA"/>
</dbReference>
<organism evidence="2 3">
    <name type="scientific">Trifolium medium</name>
    <dbReference type="NCBI Taxonomy" id="97028"/>
    <lineage>
        <taxon>Eukaryota</taxon>
        <taxon>Viridiplantae</taxon>
        <taxon>Streptophyta</taxon>
        <taxon>Embryophyta</taxon>
        <taxon>Tracheophyta</taxon>
        <taxon>Spermatophyta</taxon>
        <taxon>Magnoliopsida</taxon>
        <taxon>eudicotyledons</taxon>
        <taxon>Gunneridae</taxon>
        <taxon>Pentapetalae</taxon>
        <taxon>rosids</taxon>
        <taxon>fabids</taxon>
        <taxon>Fabales</taxon>
        <taxon>Fabaceae</taxon>
        <taxon>Papilionoideae</taxon>
        <taxon>50 kb inversion clade</taxon>
        <taxon>NPAAA clade</taxon>
        <taxon>Hologalegina</taxon>
        <taxon>IRL clade</taxon>
        <taxon>Trifolieae</taxon>
        <taxon>Trifolium</taxon>
    </lineage>
</organism>
<sequence length="110" mass="12605">MEEESELQDINLDPPKQPDPINDDRPLLKPITIFASDTEELERKFAPYVRHDVYGTMGRSELPTKEKFLLGVALVTLVPMNRKIMHIWLDGEGLLLFSVEKLCLGLCFSF</sequence>
<name>A0A392QW11_9FABA</name>
<protein>
    <submittedName>
        <fullName evidence="2">Lysophosphatidylcholine acyltransferase 1-like</fullName>
    </submittedName>
</protein>